<protein>
    <submittedName>
        <fullName evidence="12">Copper transport protein</fullName>
    </submittedName>
</protein>
<organism evidence="12 13">
    <name type="scientific">Bosea lathyri</name>
    <dbReference type="NCBI Taxonomy" id="1036778"/>
    <lineage>
        <taxon>Bacteria</taxon>
        <taxon>Pseudomonadati</taxon>
        <taxon>Pseudomonadota</taxon>
        <taxon>Alphaproteobacteria</taxon>
        <taxon>Hyphomicrobiales</taxon>
        <taxon>Boseaceae</taxon>
        <taxon>Bosea</taxon>
    </lineage>
</organism>
<dbReference type="GO" id="GO:0006825">
    <property type="term" value="P:copper ion transport"/>
    <property type="evidence" value="ECO:0007669"/>
    <property type="project" value="InterPro"/>
</dbReference>
<dbReference type="Proteomes" id="UP000236743">
    <property type="component" value="Unassembled WGS sequence"/>
</dbReference>
<keyword evidence="2" id="KW-1003">Cell membrane</keyword>
<evidence type="ECO:0000313" key="13">
    <source>
        <dbReference type="Proteomes" id="UP000236743"/>
    </source>
</evidence>
<evidence type="ECO:0000256" key="7">
    <source>
        <dbReference type="ARBA" id="ARBA00023008"/>
    </source>
</evidence>
<name>A0A1H6AQZ5_9HYPH</name>
<dbReference type="Gene3D" id="2.60.40.1220">
    <property type="match status" value="1"/>
</dbReference>
<feature type="transmembrane region" description="Helical" evidence="9">
    <location>
        <begin position="217"/>
        <end position="237"/>
    </location>
</feature>
<keyword evidence="5" id="KW-0732">Signal</keyword>
<dbReference type="GO" id="GO:0005507">
    <property type="term" value="F:copper ion binding"/>
    <property type="evidence" value="ECO:0007669"/>
    <property type="project" value="InterPro"/>
</dbReference>
<evidence type="ECO:0000256" key="6">
    <source>
        <dbReference type="ARBA" id="ARBA00022989"/>
    </source>
</evidence>
<evidence type="ECO:0000259" key="10">
    <source>
        <dbReference type="Pfam" id="PF04234"/>
    </source>
</evidence>
<dbReference type="OrthoDB" id="8374223at2"/>
<evidence type="ECO:0000259" key="11">
    <source>
        <dbReference type="Pfam" id="PF05425"/>
    </source>
</evidence>
<keyword evidence="6 9" id="KW-1133">Transmembrane helix</keyword>
<feature type="transmembrane region" description="Helical" evidence="9">
    <location>
        <begin position="145"/>
        <end position="164"/>
    </location>
</feature>
<dbReference type="InterPro" id="IPR014755">
    <property type="entry name" value="Cu-Rt/internalin_Ig-like"/>
</dbReference>
<comment type="subcellular location">
    <subcellularLocation>
        <location evidence="1">Cell membrane</location>
        <topology evidence="1">Multi-pass membrane protein</topology>
    </subcellularLocation>
</comment>
<keyword evidence="7" id="KW-0186">Copper</keyword>
<gene>
    <name evidence="12" type="ORF">SAMN04488115_10640</name>
</gene>
<keyword evidence="13" id="KW-1185">Reference proteome</keyword>
<dbReference type="InterPro" id="IPR032694">
    <property type="entry name" value="CopC/D"/>
</dbReference>
<evidence type="ECO:0000313" key="12">
    <source>
        <dbReference type="EMBL" id="SEG50475.1"/>
    </source>
</evidence>
<dbReference type="Pfam" id="PF05425">
    <property type="entry name" value="CopD"/>
    <property type="match status" value="1"/>
</dbReference>
<evidence type="ECO:0000256" key="2">
    <source>
        <dbReference type="ARBA" id="ARBA00022475"/>
    </source>
</evidence>
<dbReference type="SUPFAM" id="SSF81296">
    <property type="entry name" value="E set domains"/>
    <property type="match status" value="1"/>
</dbReference>
<keyword evidence="4" id="KW-0479">Metal-binding</keyword>
<evidence type="ECO:0000256" key="5">
    <source>
        <dbReference type="ARBA" id="ARBA00022729"/>
    </source>
</evidence>
<feature type="transmembrane region" description="Helical" evidence="9">
    <location>
        <begin position="390"/>
        <end position="413"/>
    </location>
</feature>
<evidence type="ECO:0000256" key="9">
    <source>
        <dbReference type="SAM" id="Phobius"/>
    </source>
</evidence>
<feature type="transmembrane region" description="Helical" evidence="9">
    <location>
        <begin position="249"/>
        <end position="268"/>
    </location>
</feature>
<dbReference type="Pfam" id="PF04234">
    <property type="entry name" value="CopC"/>
    <property type="match status" value="1"/>
</dbReference>
<keyword evidence="8 9" id="KW-0472">Membrane</keyword>
<feature type="transmembrane region" description="Helical" evidence="9">
    <location>
        <begin position="176"/>
        <end position="197"/>
    </location>
</feature>
<accession>A0A1H6AQZ5</accession>
<dbReference type="AlphaFoldDB" id="A0A1H6AQZ5"/>
<dbReference type="EMBL" id="FNUY01000006">
    <property type="protein sequence ID" value="SEG50475.1"/>
    <property type="molecule type" value="Genomic_DNA"/>
</dbReference>
<dbReference type="GO" id="GO:0042597">
    <property type="term" value="C:periplasmic space"/>
    <property type="evidence" value="ECO:0007669"/>
    <property type="project" value="InterPro"/>
</dbReference>
<evidence type="ECO:0000256" key="1">
    <source>
        <dbReference type="ARBA" id="ARBA00004651"/>
    </source>
</evidence>
<evidence type="ECO:0000256" key="4">
    <source>
        <dbReference type="ARBA" id="ARBA00022723"/>
    </source>
</evidence>
<feature type="domain" description="CopC" evidence="10">
    <location>
        <begin position="27"/>
        <end position="118"/>
    </location>
</feature>
<dbReference type="InterPro" id="IPR007348">
    <property type="entry name" value="CopC_dom"/>
</dbReference>
<sequence>MAMRGLLALLWLTLASTILVGGQALAHAALVEAHPPDGAIVEQAPKVVRLRFNEPVSAIVTRLTDAQGRSHPGLAVTARNETLDIAVPDDLPRGSHLLSYRVISGDGHPVGGSIVFSIGAATGPVFAPAPEKGAGVHAALWLARMALYLGLFMGAGGVFFTIWIAPRQVPLRAIRVLEGLLGLGVAAAALSVGLQGLDVQGAALVRLIDPCAWIVGWRTSFGLTAATGALALILAWRGLRARREPLRRGCGLAALACSGAALALSGHAGGANPQWLTRPAVFLHGVGVAYWIGALLPLAALVQRFRVRALPTVRRFSNGALVAVAVLTLAGLVLGTVQVEDPANLAGTAYGRVLIVKTALVSGLLGLAALNRLWLTPALANRRRRGSPWLARSIFAEIALAVIILAIAGLWRFTPPPRALAPAAAAATSVSVHLHSAKVMAQVTLSRGHADGMQARLSIATGRGETIEPKEVRLSLARPDAGIEPLQREARRAGSAWLIEGLALPVPGHWQVKVDILVDDFETVRLEGSILLSTSAR</sequence>
<dbReference type="InterPro" id="IPR008457">
    <property type="entry name" value="Cu-R_CopD_dom"/>
</dbReference>
<dbReference type="GO" id="GO:0005886">
    <property type="term" value="C:plasma membrane"/>
    <property type="evidence" value="ECO:0007669"/>
    <property type="project" value="UniProtKB-SubCell"/>
</dbReference>
<dbReference type="GO" id="GO:0046688">
    <property type="term" value="P:response to copper ion"/>
    <property type="evidence" value="ECO:0007669"/>
    <property type="project" value="InterPro"/>
</dbReference>
<feature type="transmembrane region" description="Helical" evidence="9">
    <location>
        <begin position="349"/>
        <end position="370"/>
    </location>
</feature>
<reference evidence="12 13" key="1">
    <citation type="submission" date="2016-10" db="EMBL/GenBank/DDBJ databases">
        <authorList>
            <person name="de Groot N.N."/>
        </authorList>
    </citation>
    <scope>NUCLEOTIDE SEQUENCE [LARGE SCALE GENOMIC DNA]</scope>
    <source>
        <strain evidence="12 13">DSM 26656</strain>
    </source>
</reference>
<keyword evidence="3 9" id="KW-0812">Transmembrane</keyword>
<dbReference type="PANTHER" id="PTHR34820">
    <property type="entry name" value="INNER MEMBRANE PROTEIN YEBZ"/>
    <property type="match status" value="1"/>
</dbReference>
<proteinExistence type="predicted"/>
<dbReference type="InterPro" id="IPR014756">
    <property type="entry name" value="Ig_E-set"/>
</dbReference>
<feature type="transmembrane region" description="Helical" evidence="9">
    <location>
        <begin position="288"/>
        <end position="307"/>
    </location>
</feature>
<feature type="domain" description="Copper resistance protein D" evidence="11">
    <location>
        <begin position="312"/>
        <end position="411"/>
    </location>
</feature>
<feature type="transmembrane region" description="Helical" evidence="9">
    <location>
        <begin position="319"/>
        <end position="337"/>
    </location>
</feature>
<evidence type="ECO:0000256" key="3">
    <source>
        <dbReference type="ARBA" id="ARBA00022692"/>
    </source>
</evidence>
<evidence type="ECO:0000256" key="8">
    <source>
        <dbReference type="ARBA" id="ARBA00023136"/>
    </source>
</evidence>
<dbReference type="RefSeq" id="WP_103873345.1">
    <property type="nucleotide sequence ID" value="NZ_FNUY01000006.1"/>
</dbReference>
<dbReference type="PANTHER" id="PTHR34820:SF4">
    <property type="entry name" value="INNER MEMBRANE PROTEIN YEBZ"/>
    <property type="match status" value="1"/>
</dbReference>